<dbReference type="InterPro" id="IPR036520">
    <property type="entry name" value="UPF0759_sf"/>
</dbReference>
<reference evidence="1 2" key="1">
    <citation type="submission" date="2017-08" db="EMBL/GenBank/DDBJ databases">
        <title>Complete genome sequence of Mucilaginibacter sp. strain BJC16-A31.</title>
        <authorList>
            <consortium name="Henan University of Science and Technology"/>
            <person name="You X."/>
        </authorList>
    </citation>
    <scope>NUCLEOTIDE SEQUENCE [LARGE SCALE GENOMIC DNA]</scope>
    <source>
        <strain evidence="1 2">BJC16-A31</strain>
    </source>
</reference>
<dbReference type="EMBL" id="CP022743">
    <property type="protein sequence ID" value="ASU35092.1"/>
    <property type="molecule type" value="Genomic_DNA"/>
</dbReference>
<dbReference type="InterPro" id="IPR002763">
    <property type="entry name" value="DUF72"/>
</dbReference>
<gene>
    <name evidence="1" type="ORF">MuYL_3207</name>
</gene>
<dbReference type="SUPFAM" id="SSF117396">
    <property type="entry name" value="TM1631-like"/>
    <property type="match status" value="1"/>
</dbReference>
<dbReference type="OrthoDB" id="9780310at2"/>
<proteinExistence type="predicted"/>
<dbReference type="Gene3D" id="3.20.20.410">
    <property type="entry name" value="Protein of unknown function UPF0759"/>
    <property type="match status" value="1"/>
</dbReference>
<dbReference type="Pfam" id="PF01904">
    <property type="entry name" value="DUF72"/>
    <property type="match status" value="1"/>
</dbReference>
<dbReference type="KEGG" id="muc:MuYL_3207"/>
<name>A0A223NZ11_9SPHI</name>
<evidence type="ECO:0000313" key="1">
    <source>
        <dbReference type="EMBL" id="ASU35092.1"/>
    </source>
</evidence>
<accession>A0A223NZ11</accession>
<dbReference type="PANTHER" id="PTHR30348:SF14">
    <property type="entry name" value="BLR8050 PROTEIN"/>
    <property type="match status" value="1"/>
</dbReference>
<keyword evidence="2" id="KW-1185">Reference proteome</keyword>
<sequence length="251" mass="28783">MQTGKGEFYGGTSGLVIPISKRDFQPPFNNCSRLQYYAANLNSIEINSSFYKLPMPSTVSKWADSVPENFKFTFKLWRNITHNKQLAFNAKDVTRFMDVISRGVSKKGCILVQFPPKVTIAQTEQLTHLLSLLTQANKTQQWHVAVEFRHRSWYNDEVYELLSSFDAGMVLQDMPASPSPQVITAAGFVYLRFHGPEGNYKGSYADELLYEYAQYVSEWQEEGRDVYVYFNNTAGDAWNNLCTLADYVRQL</sequence>
<protein>
    <submittedName>
        <fullName evidence="1">Uncharacterized conserved protein YecE, DUF72 family</fullName>
    </submittedName>
</protein>
<dbReference type="RefSeq" id="WP_094571340.1">
    <property type="nucleotide sequence ID" value="NZ_CP022743.1"/>
</dbReference>
<organism evidence="1 2">
    <name type="scientific">Mucilaginibacter xinganensis</name>
    <dbReference type="NCBI Taxonomy" id="1234841"/>
    <lineage>
        <taxon>Bacteria</taxon>
        <taxon>Pseudomonadati</taxon>
        <taxon>Bacteroidota</taxon>
        <taxon>Sphingobacteriia</taxon>
        <taxon>Sphingobacteriales</taxon>
        <taxon>Sphingobacteriaceae</taxon>
        <taxon>Mucilaginibacter</taxon>
    </lineage>
</organism>
<dbReference type="PANTHER" id="PTHR30348">
    <property type="entry name" value="UNCHARACTERIZED PROTEIN YECE"/>
    <property type="match status" value="1"/>
</dbReference>
<dbReference type="Proteomes" id="UP000215002">
    <property type="component" value="Chromosome"/>
</dbReference>
<evidence type="ECO:0000313" key="2">
    <source>
        <dbReference type="Proteomes" id="UP000215002"/>
    </source>
</evidence>
<dbReference type="AlphaFoldDB" id="A0A223NZ11"/>